<dbReference type="InterPro" id="IPR015955">
    <property type="entry name" value="Lactate_DH/Glyco_Ohase_4_C"/>
</dbReference>
<dbReference type="AlphaFoldDB" id="X0ZMG6"/>
<dbReference type="PANTHER" id="PTHR32092:SF5">
    <property type="entry name" value="6-PHOSPHO-BETA-GLUCOSIDASE"/>
    <property type="match status" value="1"/>
</dbReference>
<evidence type="ECO:0000256" key="7">
    <source>
        <dbReference type="ARBA" id="ARBA00023295"/>
    </source>
</evidence>
<dbReference type="PANTHER" id="PTHR32092">
    <property type="entry name" value="6-PHOSPHO-BETA-GLUCOSIDASE-RELATED"/>
    <property type="match status" value="1"/>
</dbReference>
<evidence type="ECO:0000256" key="6">
    <source>
        <dbReference type="ARBA" id="ARBA00023211"/>
    </source>
</evidence>
<dbReference type="CDD" id="cd05296">
    <property type="entry name" value="GH4_P_beta_glucosidase"/>
    <property type="match status" value="1"/>
</dbReference>
<dbReference type="Gene3D" id="3.90.110.10">
    <property type="entry name" value="Lactate dehydrogenase/glycoside hydrolase, family 4, C-terminal"/>
    <property type="match status" value="1"/>
</dbReference>
<dbReference type="Pfam" id="PF11975">
    <property type="entry name" value="Glyco_hydro_4C"/>
    <property type="match status" value="1"/>
</dbReference>
<organism evidence="9">
    <name type="scientific">marine sediment metagenome</name>
    <dbReference type="NCBI Taxonomy" id="412755"/>
    <lineage>
        <taxon>unclassified sequences</taxon>
        <taxon>metagenomes</taxon>
        <taxon>ecological metagenomes</taxon>
    </lineage>
</organism>
<dbReference type="GO" id="GO:0046872">
    <property type="term" value="F:metal ion binding"/>
    <property type="evidence" value="ECO:0007669"/>
    <property type="project" value="UniProtKB-KW"/>
</dbReference>
<feature type="non-terminal residue" evidence="9">
    <location>
        <position position="423"/>
    </location>
</feature>
<dbReference type="Pfam" id="PF02056">
    <property type="entry name" value="Glyco_hydro_4"/>
    <property type="match status" value="1"/>
</dbReference>
<dbReference type="Gene3D" id="3.40.50.720">
    <property type="entry name" value="NAD(P)-binding Rossmann-like Domain"/>
    <property type="match status" value="1"/>
</dbReference>
<dbReference type="GO" id="GO:0016616">
    <property type="term" value="F:oxidoreductase activity, acting on the CH-OH group of donors, NAD or NADP as acceptor"/>
    <property type="evidence" value="ECO:0007669"/>
    <property type="project" value="InterPro"/>
</dbReference>
<evidence type="ECO:0000256" key="3">
    <source>
        <dbReference type="ARBA" id="ARBA00022723"/>
    </source>
</evidence>
<keyword evidence="6" id="KW-0464">Manganese</keyword>
<comment type="caution">
    <text evidence="9">The sequence shown here is derived from an EMBL/GenBank/DDBJ whole genome shotgun (WGS) entry which is preliminary data.</text>
</comment>
<evidence type="ECO:0000256" key="2">
    <source>
        <dbReference type="ARBA" id="ARBA00010141"/>
    </source>
</evidence>
<gene>
    <name evidence="9" type="ORF">S01H4_01695</name>
</gene>
<evidence type="ECO:0000256" key="1">
    <source>
        <dbReference type="ARBA" id="ARBA00001911"/>
    </source>
</evidence>
<dbReference type="InterPro" id="IPR036291">
    <property type="entry name" value="NAD(P)-bd_dom_sf"/>
</dbReference>
<evidence type="ECO:0000259" key="8">
    <source>
        <dbReference type="Pfam" id="PF11975"/>
    </source>
</evidence>
<dbReference type="InterPro" id="IPR001088">
    <property type="entry name" value="Glyco_hydro_4"/>
</dbReference>
<protein>
    <recommendedName>
        <fullName evidence="8">Glycosyl hydrolase family 4 C-terminal domain-containing protein</fullName>
    </recommendedName>
</protein>
<keyword evidence="7" id="KW-0326">Glycosidase</keyword>
<evidence type="ECO:0000313" key="9">
    <source>
        <dbReference type="EMBL" id="GAG70564.1"/>
    </source>
</evidence>
<evidence type="ECO:0000256" key="5">
    <source>
        <dbReference type="ARBA" id="ARBA00023027"/>
    </source>
</evidence>
<dbReference type="SUPFAM" id="SSF51735">
    <property type="entry name" value="NAD(P)-binding Rossmann-fold domains"/>
    <property type="match status" value="1"/>
</dbReference>
<dbReference type="InterPro" id="IPR019802">
    <property type="entry name" value="GlycHydrolase_4_CS"/>
</dbReference>
<sequence>MNSFKIAIIGAGSTYTPELIDGFIKRKNELPVTDFYLMDIDKRKLEIVGNLAKRMLNANGINCEFVMTEDLKTAVKDADFVLAQIRVGKLEARIKDEKIPLKYNLIGQETTGIGGFMKALRTIPVMMDIAEYVENYSPDAWLINFSNPSGVIAEALLNNTNVKMIGLCNAPIIMKREAMQRVPEGTSNIHIDYVGLNHLSWITAIYCDGREILQDQLLEKYDFINMKNIPKMDMDKELIKSIRSIPNSYLQYYYYRERQLQHMKEEEKCRGEVCLEIEEELLKLYQQPELIEKPAVLDKRGGHLYSEVAVSLVSAIYNNKNEEHIVNVKNNGALDFMANDDVVEINCNVNKNGATPLPLKSLDNDHIKGMMRVVKAYEKHTVKAGINGDYNEALNALLIHPLVGDFRKAKDALDELLEAHKEF</sequence>
<feature type="domain" description="Glycosyl hydrolase family 4 C-terminal" evidence="8">
    <location>
        <begin position="193"/>
        <end position="403"/>
    </location>
</feature>
<evidence type="ECO:0000256" key="4">
    <source>
        <dbReference type="ARBA" id="ARBA00022801"/>
    </source>
</evidence>
<accession>X0ZMG6</accession>
<proteinExistence type="inferred from homology"/>
<keyword evidence="4" id="KW-0378">Hydrolase</keyword>
<keyword evidence="3" id="KW-0479">Metal-binding</keyword>
<name>X0ZMG6_9ZZZZ</name>
<dbReference type="InterPro" id="IPR022616">
    <property type="entry name" value="Glyco_hydro_4_C"/>
</dbReference>
<dbReference type="PROSITE" id="PS01324">
    <property type="entry name" value="GLYCOSYL_HYDROL_F4"/>
    <property type="match status" value="1"/>
</dbReference>
<comment type="cofactor">
    <cofactor evidence="1">
        <name>NAD(+)</name>
        <dbReference type="ChEBI" id="CHEBI:57540"/>
    </cofactor>
</comment>
<dbReference type="GO" id="GO:0005975">
    <property type="term" value="P:carbohydrate metabolic process"/>
    <property type="evidence" value="ECO:0007669"/>
    <property type="project" value="InterPro"/>
</dbReference>
<keyword evidence="5" id="KW-0520">NAD</keyword>
<dbReference type="GO" id="GO:0004553">
    <property type="term" value="F:hydrolase activity, hydrolyzing O-glycosyl compounds"/>
    <property type="evidence" value="ECO:0007669"/>
    <property type="project" value="InterPro"/>
</dbReference>
<reference evidence="9" key="1">
    <citation type="journal article" date="2014" name="Front. Microbiol.">
        <title>High frequency of phylogenetically diverse reductive dehalogenase-homologous genes in deep subseafloor sedimentary metagenomes.</title>
        <authorList>
            <person name="Kawai M."/>
            <person name="Futagami T."/>
            <person name="Toyoda A."/>
            <person name="Takaki Y."/>
            <person name="Nishi S."/>
            <person name="Hori S."/>
            <person name="Arai W."/>
            <person name="Tsubouchi T."/>
            <person name="Morono Y."/>
            <person name="Uchiyama I."/>
            <person name="Ito T."/>
            <person name="Fujiyama A."/>
            <person name="Inagaki F."/>
            <person name="Takami H."/>
        </authorList>
    </citation>
    <scope>NUCLEOTIDE SEQUENCE</scope>
    <source>
        <strain evidence="9">Expedition CK06-06</strain>
    </source>
</reference>
<dbReference type="SUPFAM" id="SSF56327">
    <property type="entry name" value="LDH C-terminal domain-like"/>
    <property type="match status" value="1"/>
</dbReference>
<dbReference type="PRINTS" id="PR00732">
    <property type="entry name" value="GLHYDRLASE4"/>
</dbReference>
<comment type="similarity">
    <text evidence="2">Belongs to the glycosyl hydrolase 4 family.</text>
</comment>
<dbReference type="EMBL" id="BART01000324">
    <property type="protein sequence ID" value="GAG70564.1"/>
    <property type="molecule type" value="Genomic_DNA"/>
</dbReference>